<reference evidence="2" key="1">
    <citation type="journal article" date="2019" name="Int. J. Syst. Evol. Microbiol.">
        <title>The Global Catalogue of Microorganisms (GCM) 10K type strain sequencing project: providing services to taxonomists for standard genome sequencing and annotation.</title>
        <authorList>
            <consortium name="The Broad Institute Genomics Platform"/>
            <consortium name="The Broad Institute Genome Sequencing Center for Infectious Disease"/>
            <person name="Wu L."/>
            <person name="Ma J."/>
        </authorList>
    </citation>
    <scope>NUCLEOTIDE SEQUENCE [LARGE SCALE GENOMIC DNA]</scope>
    <source>
        <strain evidence="2">CGMCC 1.15043</strain>
    </source>
</reference>
<accession>A0ABQ1ESB3</accession>
<proteinExistence type="predicted"/>
<keyword evidence="2" id="KW-1185">Reference proteome</keyword>
<protein>
    <recommendedName>
        <fullName evidence="3">DUF4177 domain-containing protein</fullName>
    </recommendedName>
</protein>
<dbReference type="RefSeq" id="WP_189013196.1">
    <property type="nucleotide sequence ID" value="NZ_BMHE01000016.1"/>
</dbReference>
<dbReference type="EMBL" id="BMHE01000016">
    <property type="protein sequence ID" value="GFZ85114.1"/>
    <property type="molecule type" value="Genomic_DNA"/>
</dbReference>
<evidence type="ECO:0008006" key="3">
    <source>
        <dbReference type="Google" id="ProtNLM"/>
    </source>
</evidence>
<sequence length="64" mass="7209">MDKYEYKTLKFATTGFSGGDLEIGKFDLELNKLGELGWSLISCFDTNMIQGASRLVIAVFQRKI</sequence>
<organism evidence="1 2">
    <name type="scientific">Paenibacillus marchantiophytorum</name>
    <dbReference type="NCBI Taxonomy" id="1619310"/>
    <lineage>
        <taxon>Bacteria</taxon>
        <taxon>Bacillati</taxon>
        <taxon>Bacillota</taxon>
        <taxon>Bacilli</taxon>
        <taxon>Bacillales</taxon>
        <taxon>Paenibacillaceae</taxon>
        <taxon>Paenibacillus</taxon>
    </lineage>
</organism>
<evidence type="ECO:0000313" key="2">
    <source>
        <dbReference type="Proteomes" id="UP000615455"/>
    </source>
</evidence>
<dbReference type="InterPro" id="IPR025234">
    <property type="entry name" value="YjzH-like"/>
</dbReference>
<name>A0ABQ1ESB3_9BACL</name>
<dbReference type="Pfam" id="PF13783">
    <property type="entry name" value="DUF4177"/>
    <property type="match status" value="1"/>
</dbReference>
<dbReference type="Proteomes" id="UP000615455">
    <property type="component" value="Unassembled WGS sequence"/>
</dbReference>
<comment type="caution">
    <text evidence="1">The sequence shown here is derived from an EMBL/GenBank/DDBJ whole genome shotgun (WGS) entry which is preliminary data.</text>
</comment>
<evidence type="ECO:0000313" key="1">
    <source>
        <dbReference type="EMBL" id="GFZ85114.1"/>
    </source>
</evidence>
<gene>
    <name evidence="1" type="ORF">GCM10008018_33970</name>
</gene>